<evidence type="ECO:0000313" key="2">
    <source>
        <dbReference type="Proteomes" id="UP001259492"/>
    </source>
</evidence>
<feature type="non-terminal residue" evidence="1">
    <location>
        <position position="289"/>
    </location>
</feature>
<accession>A0ABU2YNG3</accession>
<keyword evidence="2" id="KW-1185">Reference proteome</keyword>
<reference evidence="1 2" key="1">
    <citation type="submission" date="2023-09" db="EMBL/GenBank/DDBJ databases">
        <authorList>
            <person name="Rey-Velasco X."/>
        </authorList>
    </citation>
    <scope>NUCLEOTIDE SEQUENCE [LARGE SCALE GENOMIC DNA]</scope>
    <source>
        <strain evidence="1 2">W332</strain>
    </source>
</reference>
<protein>
    <submittedName>
        <fullName evidence="1">Uncharacterized protein</fullName>
    </submittedName>
</protein>
<feature type="non-terminal residue" evidence="1">
    <location>
        <position position="1"/>
    </location>
</feature>
<dbReference type="Proteomes" id="UP001259492">
    <property type="component" value="Unassembled WGS sequence"/>
</dbReference>
<name>A0ABU2YNG3_9FLAO</name>
<dbReference type="EMBL" id="JAVRIA010000025">
    <property type="protein sequence ID" value="MDT0559699.1"/>
    <property type="molecule type" value="Genomic_DNA"/>
</dbReference>
<organism evidence="1 2">
    <name type="scientific">Microcosmobacter mediterraneus</name>
    <dbReference type="NCBI Taxonomy" id="3075607"/>
    <lineage>
        <taxon>Bacteria</taxon>
        <taxon>Pseudomonadati</taxon>
        <taxon>Bacteroidota</taxon>
        <taxon>Flavobacteriia</taxon>
        <taxon>Flavobacteriales</taxon>
        <taxon>Flavobacteriaceae</taxon>
        <taxon>Microcosmobacter</taxon>
    </lineage>
</organism>
<proteinExistence type="predicted"/>
<comment type="caution">
    <text evidence="1">The sequence shown here is derived from an EMBL/GenBank/DDBJ whole genome shotgun (WGS) entry which is preliminary data.</text>
</comment>
<sequence>TAPADLTLDCSDDTSVDGEAGNVTDEADNCTMVLDATYSDEVVEGNCPGNYVILRTWSLVDDCDNAADDQVQTITVTDMTPPSVVEALPEYFNGINDCKPTDLLAYGLSEAEAANQDPNAGTVYFADDCSNVVVTKSVKSEVGDDCGWGIIFSYLVADDCGNELGEFKIAYGGGDQDAPVLDNPDSPLLVGTSGWQCKSEAPDSPKVEELYGLYSDDCGDVTISHPVITESESNCDWYITYTYTVVDDCGNYADNIVITHTGVDTTPPSLDEPLPYDTHINGIDACAGY</sequence>
<gene>
    <name evidence="1" type="ORF">RM697_13680</name>
</gene>
<evidence type="ECO:0000313" key="1">
    <source>
        <dbReference type="EMBL" id="MDT0559699.1"/>
    </source>
</evidence>